<dbReference type="RefSeq" id="WP_220269873.1">
    <property type="nucleotide sequence ID" value="NZ_JBHRXJ010000023.1"/>
</dbReference>
<dbReference type="PANTHER" id="PTHR34846">
    <property type="entry name" value="4-CARBOXYMUCONOLACTONE DECARBOXYLASE FAMILY PROTEIN (AFU_ORTHOLOGUE AFUA_6G11590)"/>
    <property type="match status" value="1"/>
</dbReference>
<dbReference type="PANTHER" id="PTHR34846:SF10">
    <property type="entry name" value="CYTOPLASMIC PROTEIN"/>
    <property type="match status" value="1"/>
</dbReference>
<reference evidence="3" key="1">
    <citation type="journal article" date="2019" name="Int. J. Syst. Evol. Microbiol.">
        <title>The Global Catalogue of Microorganisms (GCM) 10K type strain sequencing project: providing services to taxonomists for standard genome sequencing and annotation.</title>
        <authorList>
            <consortium name="The Broad Institute Genomics Platform"/>
            <consortium name="The Broad Institute Genome Sequencing Center for Infectious Disease"/>
            <person name="Wu L."/>
            <person name="Ma J."/>
        </authorList>
    </citation>
    <scope>NUCLEOTIDE SEQUENCE [LARGE SCALE GENOMIC DNA]</scope>
    <source>
        <strain evidence="3">KCTC 42899</strain>
    </source>
</reference>
<accession>A0ABV7RA90</accession>
<dbReference type="InterPro" id="IPR003779">
    <property type="entry name" value="CMD-like"/>
</dbReference>
<name>A0ABV7RA90_9RHOB</name>
<dbReference type="EMBL" id="JBHRXJ010000023">
    <property type="protein sequence ID" value="MFC3530339.1"/>
    <property type="molecule type" value="Genomic_DNA"/>
</dbReference>
<dbReference type="Gene3D" id="1.20.1290.10">
    <property type="entry name" value="AhpD-like"/>
    <property type="match status" value="1"/>
</dbReference>
<gene>
    <name evidence="2" type="ORF">ACFOMH_19385</name>
</gene>
<evidence type="ECO:0000313" key="2">
    <source>
        <dbReference type="EMBL" id="MFC3530339.1"/>
    </source>
</evidence>
<proteinExistence type="predicted"/>
<evidence type="ECO:0000313" key="3">
    <source>
        <dbReference type="Proteomes" id="UP001595721"/>
    </source>
</evidence>
<comment type="caution">
    <text evidence="2">The sequence shown here is derived from an EMBL/GenBank/DDBJ whole genome shotgun (WGS) entry which is preliminary data.</text>
</comment>
<protein>
    <submittedName>
        <fullName evidence="2">Carboxymuconolactone decarboxylase family protein</fullName>
    </submittedName>
</protein>
<feature type="domain" description="Carboxymuconolactone decarboxylase-like" evidence="1">
    <location>
        <begin position="59"/>
        <end position="122"/>
    </location>
</feature>
<evidence type="ECO:0000259" key="1">
    <source>
        <dbReference type="Pfam" id="PF02627"/>
    </source>
</evidence>
<organism evidence="2 3">
    <name type="scientific">Paracoccus mangrovi</name>
    <dbReference type="NCBI Taxonomy" id="1715645"/>
    <lineage>
        <taxon>Bacteria</taxon>
        <taxon>Pseudomonadati</taxon>
        <taxon>Pseudomonadota</taxon>
        <taxon>Alphaproteobacteria</taxon>
        <taxon>Rhodobacterales</taxon>
        <taxon>Paracoccaceae</taxon>
        <taxon>Paracoccus</taxon>
    </lineage>
</organism>
<sequence length="176" mass="19523">MPIPAQGRWDTRKLAQEIQSGRLKMPVTFENTRFDPDLIEFHGIAKQMAASVGYTADLSVDGRLAQLLRLRVAQMNPCSYCLILHTKAAHDQGIAVEKVAHLASWRESTMFTPAERCALAYCEALTAYDPAAFAARHESLTSHFDEKAIAEIAAIVINMNLWTRLKLAQGQVPVAE</sequence>
<dbReference type="InterPro" id="IPR029032">
    <property type="entry name" value="AhpD-like"/>
</dbReference>
<keyword evidence="3" id="KW-1185">Reference proteome</keyword>
<dbReference type="InterPro" id="IPR004675">
    <property type="entry name" value="AhpD_core"/>
</dbReference>
<dbReference type="NCBIfam" id="TIGR00778">
    <property type="entry name" value="ahpD_dom"/>
    <property type="match status" value="1"/>
</dbReference>
<dbReference type="Proteomes" id="UP001595721">
    <property type="component" value="Unassembled WGS sequence"/>
</dbReference>
<dbReference type="Pfam" id="PF02627">
    <property type="entry name" value="CMD"/>
    <property type="match status" value="1"/>
</dbReference>
<dbReference type="SUPFAM" id="SSF69118">
    <property type="entry name" value="AhpD-like"/>
    <property type="match status" value="1"/>
</dbReference>